<dbReference type="CDD" id="cd04301">
    <property type="entry name" value="NAT_SF"/>
    <property type="match status" value="1"/>
</dbReference>
<keyword evidence="1 4" id="KW-0808">Transferase</keyword>
<proteinExistence type="predicted"/>
<evidence type="ECO:0000313" key="4">
    <source>
        <dbReference type="EMBL" id="TVT43716.1"/>
    </source>
</evidence>
<comment type="caution">
    <text evidence="4">The sequence shown here is derived from an EMBL/GenBank/DDBJ whole genome shotgun (WGS) entry which is preliminary data.</text>
</comment>
<gene>
    <name evidence="4" type="ORF">FNT36_06420</name>
</gene>
<dbReference type="RefSeq" id="WP_144845493.1">
    <property type="nucleotide sequence ID" value="NZ_VMRJ01000001.1"/>
</dbReference>
<evidence type="ECO:0000256" key="1">
    <source>
        <dbReference type="ARBA" id="ARBA00022679"/>
    </source>
</evidence>
<evidence type="ECO:0000313" key="5">
    <source>
        <dbReference type="Proteomes" id="UP000317624"/>
    </source>
</evidence>
<evidence type="ECO:0000256" key="2">
    <source>
        <dbReference type="ARBA" id="ARBA00023315"/>
    </source>
</evidence>
<dbReference type="OrthoDB" id="9805924at2"/>
<accession>A0A558C4N2</accession>
<dbReference type="PROSITE" id="PS51186">
    <property type="entry name" value="GNAT"/>
    <property type="match status" value="1"/>
</dbReference>
<dbReference type="InterPro" id="IPR016181">
    <property type="entry name" value="Acyl_CoA_acyltransferase"/>
</dbReference>
<organism evidence="4 5">
    <name type="scientific">Hymenobacter setariae</name>
    <dbReference type="NCBI Taxonomy" id="2594794"/>
    <lineage>
        <taxon>Bacteria</taxon>
        <taxon>Pseudomonadati</taxon>
        <taxon>Bacteroidota</taxon>
        <taxon>Cytophagia</taxon>
        <taxon>Cytophagales</taxon>
        <taxon>Hymenobacteraceae</taxon>
        <taxon>Hymenobacter</taxon>
    </lineage>
</organism>
<keyword evidence="2" id="KW-0012">Acyltransferase</keyword>
<dbReference type="Gene3D" id="3.40.630.30">
    <property type="match status" value="1"/>
</dbReference>
<evidence type="ECO:0000259" key="3">
    <source>
        <dbReference type="PROSITE" id="PS51186"/>
    </source>
</evidence>
<dbReference type="SUPFAM" id="SSF55729">
    <property type="entry name" value="Acyl-CoA N-acyltransferases (Nat)"/>
    <property type="match status" value="1"/>
</dbReference>
<dbReference type="PANTHER" id="PTHR43877">
    <property type="entry name" value="AMINOALKYLPHOSPHONATE N-ACETYLTRANSFERASE-RELATED-RELATED"/>
    <property type="match status" value="1"/>
</dbReference>
<name>A0A558C4N2_9BACT</name>
<dbReference type="Proteomes" id="UP000317624">
    <property type="component" value="Unassembled WGS sequence"/>
</dbReference>
<dbReference type="InterPro" id="IPR000182">
    <property type="entry name" value="GNAT_dom"/>
</dbReference>
<keyword evidence="5" id="KW-1185">Reference proteome</keyword>
<feature type="domain" description="N-acetyltransferase" evidence="3">
    <location>
        <begin position="5"/>
        <end position="163"/>
    </location>
</feature>
<protein>
    <submittedName>
        <fullName evidence="4">GNAT family N-acetyltransferase</fullName>
    </submittedName>
</protein>
<dbReference type="InterPro" id="IPR050832">
    <property type="entry name" value="Bact_Acetyltransf"/>
</dbReference>
<dbReference type="GO" id="GO:0016747">
    <property type="term" value="F:acyltransferase activity, transferring groups other than amino-acyl groups"/>
    <property type="evidence" value="ECO:0007669"/>
    <property type="project" value="InterPro"/>
</dbReference>
<reference evidence="4 5" key="1">
    <citation type="submission" date="2019-07" db="EMBL/GenBank/DDBJ databases">
        <title>Hymenobacter sp. straun FUR1 Genome sequencing and assembly.</title>
        <authorList>
            <person name="Chhetri G."/>
        </authorList>
    </citation>
    <scope>NUCLEOTIDE SEQUENCE [LARGE SCALE GENOMIC DNA]</scope>
    <source>
        <strain evidence="4 5">Fur1</strain>
    </source>
</reference>
<dbReference type="AlphaFoldDB" id="A0A558C4N2"/>
<dbReference type="Pfam" id="PF00583">
    <property type="entry name" value="Acetyltransf_1"/>
    <property type="match status" value="1"/>
</dbReference>
<sequence>MTPELTIRPIAPGDNAALARAVRDTLAEFGAAKPGTAYYDEATDHLYELFSQTPRSAYFVAELNGEVLGGGGIFPTQGLPADTVELVKLYLLPAARGRGVGKALITHCFEAARANGYDRVYLETTDELTQAIPLYERLGFTYLPQALGNSGHFGCQIWMIKAV</sequence>
<dbReference type="EMBL" id="VMRJ01000001">
    <property type="protein sequence ID" value="TVT43716.1"/>
    <property type="molecule type" value="Genomic_DNA"/>
</dbReference>